<protein>
    <submittedName>
        <fullName evidence="2">DNA maturase B</fullName>
    </submittedName>
</protein>
<dbReference type="InterPro" id="IPR044271">
    <property type="entry name" value="Terminase_large_su_gp19"/>
</dbReference>
<keyword evidence="3" id="KW-1185">Reference proteome</keyword>
<dbReference type="Pfam" id="PF22530">
    <property type="entry name" value="Terminase-T7_RNaseH-like"/>
    <property type="match status" value="1"/>
</dbReference>
<reference evidence="2 3" key="1">
    <citation type="submission" date="2009-12" db="EMBL/GenBank/DDBJ databases">
        <authorList>
            <person name="Shrivastava S."/>
            <person name="Madupu R."/>
            <person name="Durkin A.S."/>
            <person name="Torralba M."/>
            <person name="Methe B."/>
            <person name="Sutton G.G."/>
            <person name="Strausberg R.L."/>
            <person name="Nelson K.E."/>
        </authorList>
    </citation>
    <scope>NUCLEOTIDE SEQUENCE [LARGE SCALE GENOMIC DNA]</scope>
    <source>
        <strain evidence="2 3">W5455</strain>
    </source>
</reference>
<dbReference type="InterPro" id="IPR047987">
    <property type="entry name" value="Gp19-like_virus"/>
</dbReference>
<dbReference type="Gene3D" id="3.40.50.300">
    <property type="entry name" value="P-loop containing nucleotide triphosphate hydrolases"/>
    <property type="match status" value="1"/>
</dbReference>
<comment type="caution">
    <text evidence="2">The sequence shown here is derived from an EMBL/GenBank/DDBJ whole genome shotgun (WGS) entry which is preliminary data.</text>
</comment>
<name>A0ABM9ZSD6_9BACT</name>
<dbReference type="SUPFAM" id="SSF52540">
    <property type="entry name" value="P-loop containing nucleoside triphosphate hydrolases"/>
    <property type="match status" value="1"/>
</dbReference>
<dbReference type="EMBL" id="ADFP01000121">
    <property type="protein sequence ID" value="EFB89777.1"/>
    <property type="molecule type" value="Genomic_DNA"/>
</dbReference>
<evidence type="ECO:0000313" key="3">
    <source>
        <dbReference type="Proteomes" id="UP000006462"/>
    </source>
</evidence>
<dbReference type="NCBIfam" id="NF033889">
    <property type="entry name" value="termin_lrg_T7"/>
    <property type="match status" value="1"/>
</dbReference>
<dbReference type="InterPro" id="IPR054762">
    <property type="entry name" value="Gp19_RNaseH-like"/>
</dbReference>
<evidence type="ECO:0000259" key="1">
    <source>
        <dbReference type="Pfam" id="PF22530"/>
    </source>
</evidence>
<dbReference type="Proteomes" id="UP000006462">
    <property type="component" value="Unassembled WGS sequence"/>
</dbReference>
<accession>A0ABM9ZSD6</accession>
<sequence length="591" mass="67046">MTTEYPWQNSKLKDFRAFLYVVWKHLNLPEPTPLQYDIANYLQTGPKRKIIEAFRGVGKSWITSAYALWRLYWNPQLNILVVSASKERADSFSTFTLRLIDEMGILSPLKPDFNKGQRNSKIAFDVGPARASHAPSVKSVGIYGQLTGSRADVIIADDIEISNNSYTQMMRDKLSEAVKEFDAILKPADDAEITYLGTPQVEMSLYNALRDRGYSTRIWPARVPSAEKRIGYGDRLAPYVAKMEDVGRTTDPARFSDNDLREREASYGRSGFALQFMLDTTLSDAERFPLRLNDLIILPLDKDMAPEKVVWSSGPELLIKDLASTGFAGDSFHRPMGIQGEFREYTGSVMFVDPSGRGMDETAYAVVKTLNGQLFLTACCGHIEGYSSSGMSKLVKVAKENKVNKILIESNFGDGMFAELFKPYLNDEYPCALEEVRSTKQKEARIIDTLEPVLNQHRLIVDRSVIEEDFHSIERYPEERAREYLLFYQMTRITRERGSLNHDDRLDALAGAVAYWTQVMGVDREANIRERNEEELKATIDIMTELDRDATAFDLFVISGDAVKALKAKGGNVRHWVEPMAVTYEKKRQNT</sequence>
<dbReference type="RefSeq" id="WP_009165782.1">
    <property type="nucleotide sequence ID" value="NZ_ADFP01000121.1"/>
</dbReference>
<dbReference type="HAMAP" id="MF_04147">
    <property type="entry name" value="TERL_T7"/>
    <property type="match status" value="1"/>
</dbReference>
<proteinExistence type="inferred from homology"/>
<evidence type="ECO:0000313" key="2">
    <source>
        <dbReference type="EMBL" id="EFB89777.1"/>
    </source>
</evidence>
<gene>
    <name evidence="2" type="ORF">HMPREF7215_2591</name>
</gene>
<feature type="domain" description="Terminase large subunit ribonuclease H-like" evidence="1">
    <location>
        <begin position="352"/>
        <end position="459"/>
    </location>
</feature>
<organism evidence="2 3">
    <name type="scientific">Pyramidobacter piscolens W5455</name>
    <dbReference type="NCBI Taxonomy" id="352165"/>
    <lineage>
        <taxon>Bacteria</taxon>
        <taxon>Thermotogati</taxon>
        <taxon>Synergistota</taxon>
        <taxon>Synergistia</taxon>
        <taxon>Synergistales</taxon>
        <taxon>Dethiosulfovibrionaceae</taxon>
        <taxon>Pyramidobacter</taxon>
    </lineage>
</organism>
<dbReference type="InterPro" id="IPR027417">
    <property type="entry name" value="P-loop_NTPase"/>
</dbReference>
<dbReference type="Gene3D" id="3.30.420.240">
    <property type="match status" value="1"/>
</dbReference>
<dbReference type="Pfam" id="PF03237">
    <property type="entry name" value="Terminase_6N"/>
    <property type="match status" value="1"/>
</dbReference>